<evidence type="ECO:0000259" key="8">
    <source>
        <dbReference type="PROSITE" id="PS50110"/>
    </source>
</evidence>
<keyword evidence="4" id="KW-0804">Transcription</keyword>
<evidence type="ECO:0000256" key="6">
    <source>
        <dbReference type="SAM" id="Phobius"/>
    </source>
</evidence>
<evidence type="ECO:0000256" key="3">
    <source>
        <dbReference type="ARBA" id="ARBA00023125"/>
    </source>
</evidence>
<dbReference type="PANTHER" id="PTHR43214">
    <property type="entry name" value="TWO-COMPONENT RESPONSE REGULATOR"/>
    <property type="match status" value="1"/>
</dbReference>
<dbReference type="AlphaFoldDB" id="A0A1I7CCP6"/>
<dbReference type="Gene3D" id="3.40.50.2300">
    <property type="match status" value="1"/>
</dbReference>
<keyword evidence="2" id="KW-0805">Transcription regulation</keyword>
<dbReference type="SUPFAM" id="SSF52172">
    <property type="entry name" value="CheY-like"/>
    <property type="match status" value="1"/>
</dbReference>
<dbReference type="CDD" id="cd17535">
    <property type="entry name" value="REC_NarL-like"/>
    <property type="match status" value="1"/>
</dbReference>
<dbReference type="InterPro" id="IPR000792">
    <property type="entry name" value="Tscrpt_reg_LuxR_C"/>
</dbReference>
<dbReference type="GO" id="GO:0003677">
    <property type="term" value="F:DNA binding"/>
    <property type="evidence" value="ECO:0007669"/>
    <property type="project" value="UniProtKB-KW"/>
</dbReference>
<dbReference type="SUPFAM" id="SSF46894">
    <property type="entry name" value="C-terminal effector domain of the bipartite response regulators"/>
    <property type="match status" value="1"/>
</dbReference>
<dbReference type="GO" id="GO:0000155">
    <property type="term" value="F:phosphorelay sensor kinase activity"/>
    <property type="evidence" value="ECO:0007669"/>
    <property type="project" value="InterPro"/>
</dbReference>
<dbReference type="PROSITE" id="PS50110">
    <property type="entry name" value="RESPONSE_REGULATORY"/>
    <property type="match status" value="1"/>
</dbReference>
<dbReference type="InterPro" id="IPR016032">
    <property type="entry name" value="Sig_transdc_resp-reg_C-effctor"/>
</dbReference>
<dbReference type="SUPFAM" id="SSF55874">
    <property type="entry name" value="ATPase domain of HSP90 chaperone/DNA topoisomerase II/histidine kinase"/>
    <property type="match status" value="1"/>
</dbReference>
<dbReference type="SMART" id="SM00448">
    <property type="entry name" value="REC"/>
    <property type="match status" value="1"/>
</dbReference>
<dbReference type="GO" id="GO:0046983">
    <property type="term" value="F:protein dimerization activity"/>
    <property type="evidence" value="ECO:0007669"/>
    <property type="project" value="InterPro"/>
</dbReference>
<feature type="transmembrane region" description="Helical" evidence="6">
    <location>
        <begin position="108"/>
        <end position="129"/>
    </location>
</feature>
<dbReference type="PANTHER" id="PTHR43214:SF24">
    <property type="entry name" value="TRANSCRIPTIONAL REGULATORY PROTEIN NARL-RELATED"/>
    <property type="match status" value="1"/>
</dbReference>
<organism evidence="9 10">
    <name type="scientific">Geodermatophilus amargosae</name>
    <dbReference type="NCBI Taxonomy" id="1296565"/>
    <lineage>
        <taxon>Bacteria</taxon>
        <taxon>Bacillati</taxon>
        <taxon>Actinomycetota</taxon>
        <taxon>Actinomycetes</taxon>
        <taxon>Geodermatophilales</taxon>
        <taxon>Geodermatophilaceae</taxon>
        <taxon>Geodermatophilus</taxon>
    </lineage>
</organism>
<dbReference type="InterPro" id="IPR003594">
    <property type="entry name" value="HATPase_dom"/>
</dbReference>
<dbReference type="InterPro" id="IPR011006">
    <property type="entry name" value="CheY-like_superfamily"/>
</dbReference>
<dbReference type="PROSITE" id="PS00622">
    <property type="entry name" value="HTH_LUXR_1"/>
    <property type="match status" value="1"/>
</dbReference>
<dbReference type="EMBL" id="FPBA01000020">
    <property type="protein sequence ID" value="SFT97218.1"/>
    <property type="molecule type" value="Genomic_DNA"/>
</dbReference>
<keyword evidence="10" id="KW-1185">Reference proteome</keyword>
<evidence type="ECO:0000259" key="7">
    <source>
        <dbReference type="PROSITE" id="PS50043"/>
    </source>
</evidence>
<dbReference type="Gene3D" id="1.20.5.1930">
    <property type="match status" value="1"/>
</dbReference>
<keyword evidence="6" id="KW-0812">Transmembrane</keyword>
<sequence>MDERPLLETLAARLRERPFEVDAAIAAAVGLVTVVAPAQTYHGAEFPAFVLGVLLVAPLAWRRRAPVPAAAVVTVAGLLELVAGTDFLAANVAALMMVYALAAYAPPWAARAGLLLGLAGAVLASLRWYSADSSDALLVTVGAIAVSVVAAWALGRLRRSRLGEVVGLAERARLLEVERDQEMRLAATAERARIAREMHDVVAHSLSVVIAQANGGRYAGRTDPEAATGALEAIAGTGRQALTDMRALLGVLREDRREEYAPQPDVAAIPVLVDDVRASGLDVDLLVEGEPRPMAAGPQLAAYRIVQESLTNVLKHAGPACRAWVRLHWRPDVLELSVLDDGRGAGAVTGDGRGQGLRGMAERAQLHRGRLEAGPAAAAGSACTRCCRSGGTVIRVVLVDDQQMVRAGFRMVIDSQPDLTVVGEAGDGEAAVALLRSTPADVVLMDVRMPGTDGIEATRQVTALPDPPRVVVLTTFDLDEYVVAAIGAGASGFLLKDAPPEEMLDAVRTVHAGDSVIAASSTRRLLQHVAPMLRGAAPTTVGGGTELTELTPREREVLVQMALGATNTEIAQRLFVSEATVKTHVGRVLAKTASRDRVQAVVLAYRTGLVSPADLLRDA</sequence>
<dbReference type="InterPro" id="IPR036890">
    <property type="entry name" value="HATPase_C_sf"/>
</dbReference>
<dbReference type="PROSITE" id="PS50043">
    <property type="entry name" value="HTH_LUXR_2"/>
    <property type="match status" value="1"/>
</dbReference>
<dbReference type="InterPro" id="IPR011712">
    <property type="entry name" value="Sig_transdc_His_kin_sub3_dim/P"/>
</dbReference>
<keyword evidence="1 5" id="KW-0597">Phosphoprotein</keyword>
<gene>
    <name evidence="9" type="ORF">SAMN05660657_04329</name>
</gene>
<evidence type="ECO:0000256" key="4">
    <source>
        <dbReference type="ARBA" id="ARBA00023163"/>
    </source>
</evidence>
<dbReference type="GO" id="GO:0016020">
    <property type="term" value="C:membrane"/>
    <property type="evidence" value="ECO:0007669"/>
    <property type="project" value="InterPro"/>
</dbReference>
<dbReference type="SMART" id="SM00421">
    <property type="entry name" value="HTH_LUXR"/>
    <property type="match status" value="1"/>
</dbReference>
<feature type="modified residue" description="4-aspartylphosphate" evidence="5">
    <location>
        <position position="446"/>
    </location>
</feature>
<name>A0A1I7CCP6_9ACTN</name>
<accession>A0A1I7CCP6</accession>
<reference evidence="10" key="1">
    <citation type="submission" date="2016-10" db="EMBL/GenBank/DDBJ databases">
        <authorList>
            <person name="Varghese N."/>
            <person name="Submissions S."/>
        </authorList>
    </citation>
    <scope>NUCLEOTIDE SEQUENCE [LARGE SCALE GENOMIC DNA]</scope>
    <source>
        <strain evidence="10">DSM 46136</strain>
    </source>
</reference>
<dbReference type="STRING" id="1296565.SAMN05660657_04329"/>
<keyword evidence="6" id="KW-0472">Membrane</keyword>
<evidence type="ECO:0000256" key="1">
    <source>
        <dbReference type="ARBA" id="ARBA00022553"/>
    </source>
</evidence>
<dbReference type="RefSeq" id="WP_217644855.1">
    <property type="nucleotide sequence ID" value="NZ_FPBA01000020.1"/>
</dbReference>
<evidence type="ECO:0000313" key="10">
    <source>
        <dbReference type="Proteomes" id="UP000199546"/>
    </source>
</evidence>
<feature type="transmembrane region" description="Helical" evidence="6">
    <location>
        <begin position="73"/>
        <end position="102"/>
    </location>
</feature>
<dbReference type="Proteomes" id="UP000199546">
    <property type="component" value="Unassembled WGS sequence"/>
</dbReference>
<dbReference type="Pfam" id="PF23539">
    <property type="entry name" value="DUF7134"/>
    <property type="match status" value="1"/>
</dbReference>
<feature type="transmembrane region" description="Helical" evidence="6">
    <location>
        <begin position="136"/>
        <end position="155"/>
    </location>
</feature>
<dbReference type="Pfam" id="PF00196">
    <property type="entry name" value="GerE"/>
    <property type="match status" value="1"/>
</dbReference>
<feature type="domain" description="HTH luxR-type" evidence="7">
    <location>
        <begin position="543"/>
        <end position="608"/>
    </location>
</feature>
<dbReference type="InterPro" id="IPR058245">
    <property type="entry name" value="NreC/VraR/RcsB-like_REC"/>
</dbReference>
<evidence type="ECO:0000256" key="2">
    <source>
        <dbReference type="ARBA" id="ARBA00023015"/>
    </source>
</evidence>
<dbReference type="GO" id="GO:0006355">
    <property type="term" value="P:regulation of DNA-templated transcription"/>
    <property type="evidence" value="ECO:0007669"/>
    <property type="project" value="InterPro"/>
</dbReference>
<dbReference type="Gene3D" id="3.30.565.10">
    <property type="entry name" value="Histidine kinase-like ATPase, C-terminal domain"/>
    <property type="match status" value="1"/>
</dbReference>
<dbReference type="InterPro" id="IPR001789">
    <property type="entry name" value="Sig_transdc_resp-reg_receiver"/>
</dbReference>
<dbReference type="Pfam" id="PF07730">
    <property type="entry name" value="HisKA_3"/>
    <property type="match status" value="1"/>
</dbReference>
<evidence type="ECO:0000313" key="9">
    <source>
        <dbReference type="EMBL" id="SFT97218.1"/>
    </source>
</evidence>
<dbReference type="Pfam" id="PF00072">
    <property type="entry name" value="Response_reg"/>
    <property type="match status" value="1"/>
</dbReference>
<feature type="transmembrane region" description="Helical" evidence="6">
    <location>
        <begin position="44"/>
        <end position="61"/>
    </location>
</feature>
<evidence type="ECO:0000256" key="5">
    <source>
        <dbReference type="PROSITE-ProRule" id="PRU00169"/>
    </source>
</evidence>
<feature type="transmembrane region" description="Helical" evidence="6">
    <location>
        <begin position="21"/>
        <end position="38"/>
    </location>
</feature>
<dbReference type="InterPro" id="IPR039420">
    <property type="entry name" value="WalR-like"/>
</dbReference>
<protein>
    <submittedName>
        <fullName evidence="9">DNA-binding response regulator, NarL/FixJ family, contains REC and HTH domains</fullName>
    </submittedName>
</protein>
<dbReference type="SMART" id="SM00387">
    <property type="entry name" value="HATPase_c"/>
    <property type="match status" value="1"/>
</dbReference>
<keyword evidence="3 9" id="KW-0238">DNA-binding</keyword>
<dbReference type="PRINTS" id="PR00038">
    <property type="entry name" value="HTHLUXR"/>
</dbReference>
<dbReference type="CDD" id="cd06170">
    <property type="entry name" value="LuxR_C_like"/>
    <property type="match status" value="1"/>
</dbReference>
<keyword evidence="6" id="KW-1133">Transmembrane helix</keyword>
<proteinExistence type="predicted"/>
<dbReference type="CDD" id="cd16917">
    <property type="entry name" value="HATPase_UhpB-NarQ-NarX-like"/>
    <property type="match status" value="1"/>
</dbReference>
<feature type="domain" description="Response regulatory" evidence="8">
    <location>
        <begin position="395"/>
        <end position="511"/>
    </location>
</feature>
<dbReference type="InterPro" id="IPR055558">
    <property type="entry name" value="DUF7134"/>
</dbReference>